<name>A0A6N2VNT6_BLAHA</name>
<dbReference type="EMBL" id="CACRSY010000016">
    <property type="protein sequence ID" value="VYT30261.1"/>
    <property type="molecule type" value="Genomic_DNA"/>
</dbReference>
<dbReference type="AlphaFoldDB" id="A0A6N2VNT6"/>
<proteinExistence type="predicted"/>
<gene>
    <name evidence="1" type="ORF">BHLFYP23_01134</name>
</gene>
<sequence>MRTQGILFQGLYFSTKAEVSFLREECSYCEELQREKGHYIDVTYFLLYALCKNPKAGELLRTMEKDWKEYVLSAAEKSTYQKGAFWEYLNKGERENAQILLGLLEEIRNCHTSRAEKSWIAFAYLFHKSIGVEYSFLEGEKLVSFEKICSVAEKYQEIPFLPSAYICAAFFWAESQNIEIQRNGTYDFLYPCLKEGRKIWEREKSL</sequence>
<accession>A0A6N2VNT6</accession>
<protein>
    <submittedName>
        <fullName evidence="1">Uncharacterized protein</fullName>
    </submittedName>
</protein>
<evidence type="ECO:0000313" key="1">
    <source>
        <dbReference type="EMBL" id="VYT30261.1"/>
    </source>
</evidence>
<dbReference type="RefSeq" id="WP_009247243.1">
    <property type="nucleotide sequence ID" value="NZ_CACRSY010000016.1"/>
</dbReference>
<reference evidence="1" key="1">
    <citation type="submission" date="2019-11" db="EMBL/GenBank/DDBJ databases">
        <authorList>
            <person name="Feng L."/>
        </authorList>
    </citation>
    <scope>NUCLEOTIDE SEQUENCE</scope>
    <source>
        <strain evidence="1">BhanseniiLFYP23</strain>
    </source>
</reference>
<organism evidence="1">
    <name type="scientific">Blautia hansenii</name>
    <name type="common">Ruminococcus hansenii</name>
    <dbReference type="NCBI Taxonomy" id="1322"/>
    <lineage>
        <taxon>Bacteria</taxon>
        <taxon>Bacillati</taxon>
        <taxon>Bacillota</taxon>
        <taxon>Clostridia</taxon>
        <taxon>Lachnospirales</taxon>
        <taxon>Lachnospiraceae</taxon>
        <taxon>Blautia</taxon>
    </lineage>
</organism>